<dbReference type="SUPFAM" id="SSF55797">
    <property type="entry name" value="PR-1-like"/>
    <property type="match status" value="1"/>
</dbReference>
<dbReference type="PROSITE" id="PS51257">
    <property type="entry name" value="PROKAR_LIPOPROTEIN"/>
    <property type="match status" value="1"/>
</dbReference>
<evidence type="ECO:0000313" key="3">
    <source>
        <dbReference type="Proteomes" id="UP000297540"/>
    </source>
</evidence>
<sequence>MKKPLLKELWLVLFFALAISCKKDTVANFSYDKYYVVSPDIQNCQAGSLNKSSKQAALARVNYIRGLHKLPPVSYNTAGDELVQQSALINAANAVLDHSPDASFACYTSNGAIGSGNSNLGISLSTQVRDFSDDKNVDRWLTEEYSQTIGHRRWLLDPFLKYVAYGRVDGKPKKSNYGFVSAASLKVINDEVADIRYLNVEYVGYPYADYPTALFLKNGYLSFSALYDRLNEWNNSYIKYNTAVIEVTTDNGQQLRVSSISYDNDSEGLPNSIQWKTEGLKDNINYNVNIKNIQADGQTLSYKYSFKLVK</sequence>
<dbReference type="EMBL" id="SOZE01000003">
    <property type="protein sequence ID" value="TFF39639.1"/>
    <property type="molecule type" value="Genomic_DNA"/>
</dbReference>
<dbReference type="InterPro" id="IPR035940">
    <property type="entry name" value="CAP_sf"/>
</dbReference>
<keyword evidence="3" id="KW-1185">Reference proteome</keyword>
<feature type="domain" description="SCP" evidence="1">
    <location>
        <begin position="58"/>
        <end position="175"/>
    </location>
</feature>
<evidence type="ECO:0000259" key="1">
    <source>
        <dbReference type="Pfam" id="PF00188"/>
    </source>
</evidence>
<reference evidence="2 3" key="1">
    <citation type="journal article" date="2017" name="Int. J. Syst. Evol. Microbiol.">
        <title>Mucilaginibacterpsychrotolerans sp. nov., isolated from peatlands.</title>
        <authorList>
            <person name="Deng Y."/>
            <person name="Shen L."/>
            <person name="Xu B."/>
            <person name="Liu Y."/>
            <person name="Gu Z."/>
            <person name="Liu H."/>
            <person name="Zhou Y."/>
        </authorList>
    </citation>
    <scope>NUCLEOTIDE SEQUENCE [LARGE SCALE GENOMIC DNA]</scope>
    <source>
        <strain evidence="2 3">NH7-4</strain>
    </source>
</reference>
<dbReference type="Gene3D" id="3.40.33.10">
    <property type="entry name" value="CAP"/>
    <property type="match status" value="1"/>
</dbReference>
<dbReference type="InterPro" id="IPR014044">
    <property type="entry name" value="CAP_dom"/>
</dbReference>
<dbReference type="AlphaFoldDB" id="A0A4Y8SKP2"/>
<name>A0A4Y8SKP2_9SPHI</name>
<organism evidence="2 3">
    <name type="scientific">Mucilaginibacter psychrotolerans</name>
    <dbReference type="NCBI Taxonomy" id="1524096"/>
    <lineage>
        <taxon>Bacteria</taxon>
        <taxon>Pseudomonadati</taxon>
        <taxon>Bacteroidota</taxon>
        <taxon>Sphingobacteriia</taxon>
        <taxon>Sphingobacteriales</taxon>
        <taxon>Sphingobacteriaceae</taxon>
        <taxon>Mucilaginibacter</taxon>
    </lineage>
</organism>
<dbReference type="Proteomes" id="UP000297540">
    <property type="component" value="Unassembled WGS sequence"/>
</dbReference>
<proteinExistence type="predicted"/>
<evidence type="ECO:0000313" key="2">
    <source>
        <dbReference type="EMBL" id="TFF39639.1"/>
    </source>
</evidence>
<dbReference type="OrthoDB" id="1766522at2"/>
<dbReference type="Pfam" id="PF00188">
    <property type="entry name" value="CAP"/>
    <property type="match status" value="1"/>
</dbReference>
<accession>A0A4Y8SKP2</accession>
<protein>
    <submittedName>
        <fullName evidence="2">CAP domain-containing protein</fullName>
    </submittedName>
</protein>
<gene>
    <name evidence="2" type="ORF">E2R66_04535</name>
</gene>
<dbReference type="RefSeq" id="WP_133227110.1">
    <property type="nucleotide sequence ID" value="NZ_SOZE01000003.1"/>
</dbReference>
<comment type="caution">
    <text evidence="2">The sequence shown here is derived from an EMBL/GenBank/DDBJ whole genome shotgun (WGS) entry which is preliminary data.</text>
</comment>